<dbReference type="PANTHER" id="PTHR11022">
    <property type="entry name" value="PEPTIDOGLYCAN RECOGNITION PROTEIN"/>
    <property type="match status" value="1"/>
</dbReference>
<dbReference type="SMART" id="SM00701">
    <property type="entry name" value="PGRP"/>
    <property type="match status" value="1"/>
</dbReference>
<dbReference type="SUPFAM" id="SSF47090">
    <property type="entry name" value="PGBD-like"/>
    <property type="match status" value="1"/>
</dbReference>
<evidence type="ECO:0000256" key="1">
    <source>
        <dbReference type="ARBA" id="ARBA00007553"/>
    </source>
</evidence>
<dbReference type="InterPro" id="IPR015510">
    <property type="entry name" value="PGRP"/>
</dbReference>
<accession>A0A8X8I9K8</accession>
<organism evidence="5 6">
    <name type="scientific">Caldalkalibacillus thermarum (strain TA2.A1)</name>
    <dbReference type="NCBI Taxonomy" id="986075"/>
    <lineage>
        <taxon>Bacteria</taxon>
        <taxon>Bacillati</taxon>
        <taxon>Bacillota</taxon>
        <taxon>Bacilli</taxon>
        <taxon>Bacillales</taxon>
        <taxon>Bacillaceae</taxon>
        <taxon>Caldalkalibacillus</taxon>
    </lineage>
</organism>
<dbReference type="KEGG" id="cthu:HUR95_00915"/>
<keyword evidence="6" id="KW-1185">Reference proteome</keyword>
<gene>
    <name evidence="5" type="ORF">HUR95_00915</name>
</gene>
<proteinExistence type="inferred from homology"/>
<dbReference type="InterPro" id="IPR036365">
    <property type="entry name" value="PGBD-like_sf"/>
</dbReference>
<dbReference type="InterPro" id="IPR036366">
    <property type="entry name" value="PGBDSf"/>
</dbReference>
<feature type="domain" description="Peptidoglycan recognition protein family" evidence="4">
    <location>
        <begin position="8"/>
        <end position="144"/>
    </location>
</feature>
<dbReference type="Pfam" id="PF01471">
    <property type="entry name" value="PG_binding_1"/>
    <property type="match status" value="1"/>
</dbReference>
<dbReference type="GO" id="GO:0009253">
    <property type="term" value="P:peptidoglycan catabolic process"/>
    <property type="evidence" value="ECO:0007669"/>
    <property type="project" value="InterPro"/>
</dbReference>
<dbReference type="SUPFAM" id="SSF55846">
    <property type="entry name" value="N-acetylmuramoyl-L-alanine amidase-like"/>
    <property type="match status" value="1"/>
</dbReference>
<dbReference type="Gene3D" id="3.40.80.10">
    <property type="entry name" value="Peptidoglycan recognition protein-like"/>
    <property type="match status" value="1"/>
</dbReference>
<dbReference type="InterPro" id="IPR036505">
    <property type="entry name" value="Amidase/PGRP_sf"/>
</dbReference>
<evidence type="ECO:0000259" key="4">
    <source>
        <dbReference type="SMART" id="SM00701"/>
    </source>
</evidence>
<protein>
    <recommendedName>
        <fullName evidence="3">Autolysin</fullName>
    </recommendedName>
    <alternativeName>
        <fullName evidence="2">Cell wall hydrolase</fullName>
    </alternativeName>
</protein>
<name>A0A8X8I9K8_CALTT</name>
<dbReference type="GO" id="GO:0008745">
    <property type="term" value="F:N-acetylmuramoyl-L-alanine amidase activity"/>
    <property type="evidence" value="ECO:0007669"/>
    <property type="project" value="InterPro"/>
</dbReference>
<sequence>MRSFKRYTVAEFKGYIRRVRVRRPISHIQIHHTWRPRKSDYQGERTIRAMYHYHTQTRGWRDIAQHFTVAPDGCIWDGRSLEMDPAGIAGHNQGGLMFEMIGNFDRGEERLEGVQLHAVTHAVAACLERFGLTHDQIVFHREHAAKTCPGSSISKPWFIGQVRRAAGGQQVTSSQTGIKDISAQPSTGRVRSASSAGAWSGEILRRGDRGAKVRDLQRLLAERGYQPGPIDGIYSPLTEAAVRRAQRDLHIAVDGIAGPQTYRALTRR</sequence>
<dbReference type="InterPro" id="IPR002502">
    <property type="entry name" value="Amidase_domain"/>
</dbReference>
<comment type="similarity">
    <text evidence="1">Belongs to the N-acetylmuramoyl-L-alanine amidase 2 family.</text>
</comment>
<evidence type="ECO:0000313" key="5">
    <source>
        <dbReference type="EMBL" id="QZT34033.1"/>
    </source>
</evidence>
<dbReference type="InterPro" id="IPR002477">
    <property type="entry name" value="Peptidoglycan-bd-like"/>
</dbReference>
<dbReference type="RefSeq" id="WP_222822849.1">
    <property type="nucleotide sequence ID" value="NZ_CP082237.1"/>
</dbReference>
<reference evidence="5 6" key="1">
    <citation type="journal article" date="2020" name="Extremophiles">
        <title>Genomic analysis of Caldalkalibacillus thermarum TA2.A1 reveals aerobic alkaliphilic metabolism and evolutionary hallmarks linking alkaliphilic bacteria and plant life.</title>
        <authorList>
            <person name="de Jong S.I."/>
            <person name="van den Broek M.A."/>
            <person name="Merkel A.Y."/>
            <person name="de la Torre Cortes P."/>
            <person name="Kalamorz F."/>
            <person name="Cook G.M."/>
            <person name="van Loosdrecht M.C.M."/>
            <person name="McMillan D.G.G."/>
        </authorList>
    </citation>
    <scope>NUCLEOTIDE SEQUENCE [LARGE SCALE GENOMIC DNA]</scope>
    <source>
        <strain evidence="5 6">TA2.A1</strain>
    </source>
</reference>
<dbReference type="Gene3D" id="1.10.101.10">
    <property type="entry name" value="PGBD-like superfamily/PGBD"/>
    <property type="match status" value="1"/>
</dbReference>
<evidence type="ECO:0000256" key="3">
    <source>
        <dbReference type="ARBA" id="ARBA00032390"/>
    </source>
</evidence>
<evidence type="ECO:0000256" key="2">
    <source>
        <dbReference type="ARBA" id="ARBA00030881"/>
    </source>
</evidence>
<dbReference type="InterPro" id="IPR006619">
    <property type="entry name" value="PGRP_domain_met/bac"/>
</dbReference>
<dbReference type="Pfam" id="PF01510">
    <property type="entry name" value="Amidase_2"/>
    <property type="match status" value="1"/>
</dbReference>
<dbReference type="PANTHER" id="PTHR11022:SF41">
    <property type="entry name" value="PEPTIDOGLYCAN-RECOGNITION PROTEIN LC-RELATED"/>
    <property type="match status" value="1"/>
</dbReference>
<dbReference type="EMBL" id="CP082237">
    <property type="protein sequence ID" value="QZT34033.1"/>
    <property type="molecule type" value="Genomic_DNA"/>
</dbReference>
<evidence type="ECO:0000313" key="6">
    <source>
        <dbReference type="Proteomes" id="UP000825179"/>
    </source>
</evidence>
<dbReference type="AlphaFoldDB" id="A0A8X8I9K8"/>
<dbReference type="Proteomes" id="UP000825179">
    <property type="component" value="Chromosome"/>
</dbReference>
<dbReference type="GO" id="GO:0008270">
    <property type="term" value="F:zinc ion binding"/>
    <property type="evidence" value="ECO:0007669"/>
    <property type="project" value="InterPro"/>
</dbReference>
<dbReference type="CDD" id="cd06583">
    <property type="entry name" value="PGRP"/>
    <property type="match status" value="1"/>
</dbReference>